<feature type="domain" description="HTH marR-type" evidence="1">
    <location>
        <begin position="6"/>
        <end position="137"/>
    </location>
</feature>
<dbReference type="SUPFAM" id="SSF46785">
    <property type="entry name" value="Winged helix' DNA-binding domain"/>
    <property type="match status" value="1"/>
</dbReference>
<reference evidence="2" key="1">
    <citation type="submission" date="2022-10" db="EMBL/GenBank/DDBJ databases">
        <title>YIM 151497 complete genome.</title>
        <authorList>
            <person name="Chen X."/>
        </authorList>
    </citation>
    <scope>NUCLEOTIDE SEQUENCE</scope>
    <source>
        <strain evidence="2">YIM 151497</strain>
    </source>
</reference>
<protein>
    <submittedName>
        <fullName evidence="2">MarR family winged helix-turn-helix transcriptional regulator</fullName>
    </submittedName>
</protein>
<keyword evidence="3" id="KW-1185">Reference proteome</keyword>
<dbReference type="InterPro" id="IPR000835">
    <property type="entry name" value="HTH_MarR-typ"/>
</dbReference>
<dbReference type="Proteomes" id="UP001163882">
    <property type="component" value="Chromosome"/>
</dbReference>
<evidence type="ECO:0000313" key="2">
    <source>
        <dbReference type="EMBL" id="UYQ73773.1"/>
    </source>
</evidence>
<proteinExistence type="predicted"/>
<evidence type="ECO:0000313" key="3">
    <source>
        <dbReference type="Proteomes" id="UP001163882"/>
    </source>
</evidence>
<gene>
    <name evidence="2" type="ORF">OF122_08460</name>
</gene>
<name>A0ABY6IT10_9HYPH</name>
<dbReference type="InterPro" id="IPR036390">
    <property type="entry name" value="WH_DNA-bd_sf"/>
</dbReference>
<evidence type="ECO:0000259" key="1">
    <source>
        <dbReference type="PROSITE" id="PS50995"/>
    </source>
</evidence>
<dbReference type="PANTHER" id="PTHR33164">
    <property type="entry name" value="TRANSCRIPTIONAL REGULATOR, MARR FAMILY"/>
    <property type="match status" value="1"/>
</dbReference>
<dbReference type="InterPro" id="IPR039422">
    <property type="entry name" value="MarR/SlyA-like"/>
</dbReference>
<dbReference type="SMART" id="SM00347">
    <property type="entry name" value="HTH_MARR"/>
    <property type="match status" value="1"/>
</dbReference>
<dbReference type="RefSeq" id="WP_264227332.1">
    <property type="nucleotide sequence ID" value="NZ_CP107716.1"/>
</dbReference>
<dbReference type="Gene3D" id="1.10.10.10">
    <property type="entry name" value="Winged helix-like DNA-binding domain superfamily/Winged helix DNA-binding domain"/>
    <property type="match status" value="1"/>
</dbReference>
<dbReference type="InterPro" id="IPR036388">
    <property type="entry name" value="WH-like_DNA-bd_sf"/>
</dbReference>
<accession>A0ABY6IT10</accession>
<dbReference type="PANTHER" id="PTHR33164:SF105">
    <property type="entry name" value="TRANSCRIPTIONAL REPRESSOR PROTEIN-RELATED"/>
    <property type="match status" value="1"/>
</dbReference>
<dbReference type="EMBL" id="CP107716">
    <property type="protein sequence ID" value="UYQ73773.1"/>
    <property type="molecule type" value="Genomic_DNA"/>
</dbReference>
<sequence>MTFAFFDCLVLNTVMAARALTRRYDKVLRPFEISVVQFTVLMTVQNSPRMSVNSMAARISMDRTTLLRNLEPLSKRGLVIAGRPEKGNVRHFELTEKGAALLEEILPLWRDSQDELRALVIDPGPEDFLGGLRALTAGEARQQADA</sequence>
<organism evidence="2 3">
    <name type="scientific">Pelagibacterium flavum</name>
    <dbReference type="NCBI Taxonomy" id="2984530"/>
    <lineage>
        <taxon>Bacteria</taxon>
        <taxon>Pseudomonadati</taxon>
        <taxon>Pseudomonadota</taxon>
        <taxon>Alphaproteobacteria</taxon>
        <taxon>Hyphomicrobiales</taxon>
        <taxon>Devosiaceae</taxon>
        <taxon>Pelagibacterium</taxon>
    </lineage>
</organism>
<dbReference type="PROSITE" id="PS50995">
    <property type="entry name" value="HTH_MARR_2"/>
    <property type="match status" value="1"/>
</dbReference>